<dbReference type="AlphaFoldDB" id="A0A2A4T3P9"/>
<dbReference type="CDD" id="cd06503">
    <property type="entry name" value="ATP-synt_Fo_b"/>
    <property type="match status" value="1"/>
</dbReference>
<dbReference type="Pfam" id="PF00430">
    <property type="entry name" value="ATP-synt_B"/>
    <property type="match status" value="1"/>
</dbReference>
<keyword evidence="2 12" id="KW-0813">Transport</keyword>
<dbReference type="GO" id="GO:0012505">
    <property type="term" value="C:endomembrane system"/>
    <property type="evidence" value="ECO:0007669"/>
    <property type="project" value="UniProtKB-SubCell"/>
</dbReference>
<feature type="transmembrane region" description="Helical" evidence="14">
    <location>
        <begin position="20"/>
        <end position="40"/>
    </location>
</feature>
<evidence type="ECO:0000256" key="14">
    <source>
        <dbReference type="SAM" id="Phobius"/>
    </source>
</evidence>
<dbReference type="PANTHER" id="PTHR33445">
    <property type="entry name" value="ATP SYNTHASE SUBUNIT B', CHLOROPLASTIC"/>
    <property type="match status" value="1"/>
</dbReference>
<evidence type="ECO:0000256" key="13">
    <source>
        <dbReference type="SAM" id="Coils"/>
    </source>
</evidence>
<keyword evidence="9" id="KW-0066">ATP synthesis</keyword>
<dbReference type="GO" id="GO:0015986">
    <property type="term" value="P:proton motive force-driven ATP synthesis"/>
    <property type="evidence" value="ECO:0007669"/>
    <property type="project" value="InterPro"/>
</dbReference>
<keyword evidence="6 14" id="KW-1133">Transmembrane helix</keyword>
<evidence type="ECO:0000256" key="7">
    <source>
        <dbReference type="ARBA" id="ARBA00023065"/>
    </source>
</evidence>
<name>A0A2A4T3P9_9DELT</name>
<evidence type="ECO:0000256" key="5">
    <source>
        <dbReference type="ARBA" id="ARBA00022781"/>
    </source>
</evidence>
<evidence type="ECO:0000256" key="4">
    <source>
        <dbReference type="ARBA" id="ARBA00022692"/>
    </source>
</evidence>
<comment type="function">
    <text evidence="10">F(1)F(0) ATP synthase produces ATP from ADP in the presence of a proton or sodium gradient. F-type ATPases consist of two structural domains, F(1) containing the extramembraneous catalytic core and F(0) containing the membrane proton channel, linked together by a central stalk and a peripheral stalk. During catalysis, ATP synthesis in the catalytic domain of F(1) is coupled via a rotary mechanism of the central stalk subunits to proton translocation.</text>
</comment>
<reference evidence="16" key="1">
    <citation type="submission" date="2017-08" db="EMBL/GenBank/DDBJ databases">
        <title>A dynamic microbial community with high functional redundancy inhabits the cold, oxic subseafloor aquifer.</title>
        <authorList>
            <person name="Tully B.J."/>
            <person name="Wheat C.G."/>
            <person name="Glazer B.T."/>
            <person name="Huber J.A."/>
        </authorList>
    </citation>
    <scope>NUCLEOTIDE SEQUENCE [LARGE SCALE GENOMIC DNA]</scope>
</reference>
<evidence type="ECO:0000256" key="6">
    <source>
        <dbReference type="ARBA" id="ARBA00022989"/>
    </source>
</evidence>
<organism evidence="15 16">
    <name type="scientific">SAR324 cluster bacterium</name>
    <dbReference type="NCBI Taxonomy" id="2024889"/>
    <lineage>
        <taxon>Bacteria</taxon>
        <taxon>Deltaproteobacteria</taxon>
        <taxon>SAR324 cluster</taxon>
    </lineage>
</organism>
<keyword evidence="4 12" id="KW-0812">Transmembrane</keyword>
<dbReference type="InterPro" id="IPR002146">
    <property type="entry name" value="ATP_synth_b/b'su_bac/chlpt"/>
</dbReference>
<keyword evidence="7 12" id="KW-0406">Ion transport</keyword>
<keyword evidence="8 14" id="KW-0472">Membrane</keyword>
<comment type="subcellular location">
    <subcellularLocation>
        <location evidence="11">Endomembrane system</location>
        <topology evidence="11">Single-pass membrane protein</topology>
    </subcellularLocation>
</comment>
<accession>A0A2A4T3P9</accession>
<evidence type="ECO:0000256" key="9">
    <source>
        <dbReference type="ARBA" id="ARBA00023310"/>
    </source>
</evidence>
<keyword evidence="5 12" id="KW-0375">Hydrogen ion transport</keyword>
<gene>
    <name evidence="15" type="ORF">COB67_06790</name>
</gene>
<evidence type="ECO:0000256" key="10">
    <source>
        <dbReference type="ARBA" id="ARBA00025198"/>
    </source>
</evidence>
<keyword evidence="13" id="KW-0175">Coiled coil</keyword>
<dbReference type="GO" id="GO:0046961">
    <property type="term" value="F:proton-transporting ATPase activity, rotational mechanism"/>
    <property type="evidence" value="ECO:0007669"/>
    <property type="project" value="TreeGrafter"/>
</dbReference>
<keyword evidence="3 12" id="KW-0138">CF(0)</keyword>
<evidence type="ECO:0000256" key="8">
    <source>
        <dbReference type="ARBA" id="ARBA00023136"/>
    </source>
</evidence>
<evidence type="ECO:0000256" key="2">
    <source>
        <dbReference type="ARBA" id="ARBA00022448"/>
    </source>
</evidence>
<dbReference type="GO" id="GO:0045259">
    <property type="term" value="C:proton-transporting ATP synthase complex"/>
    <property type="evidence" value="ECO:0007669"/>
    <property type="project" value="UniProtKB-KW"/>
</dbReference>
<evidence type="ECO:0000313" key="15">
    <source>
        <dbReference type="EMBL" id="PCI28280.1"/>
    </source>
</evidence>
<dbReference type="PANTHER" id="PTHR33445:SF2">
    <property type="entry name" value="ATP SYNTHASE SUBUNIT B', CHLOROPLASTIC"/>
    <property type="match status" value="1"/>
</dbReference>
<evidence type="ECO:0000313" key="16">
    <source>
        <dbReference type="Proteomes" id="UP000218113"/>
    </source>
</evidence>
<evidence type="ECO:0000256" key="3">
    <source>
        <dbReference type="ARBA" id="ARBA00022547"/>
    </source>
</evidence>
<evidence type="ECO:0000256" key="11">
    <source>
        <dbReference type="ARBA" id="ARBA00037847"/>
    </source>
</evidence>
<dbReference type="Proteomes" id="UP000218113">
    <property type="component" value="Unassembled WGS sequence"/>
</dbReference>
<protein>
    <submittedName>
        <fullName evidence="15">Uncharacterized protein</fullName>
    </submittedName>
</protein>
<dbReference type="EMBL" id="NVSR01000037">
    <property type="protein sequence ID" value="PCI28280.1"/>
    <property type="molecule type" value="Genomic_DNA"/>
</dbReference>
<dbReference type="InterPro" id="IPR050059">
    <property type="entry name" value="ATP_synthase_B_chain"/>
</dbReference>
<evidence type="ECO:0000256" key="12">
    <source>
        <dbReference type="RuleBase" id="RU003848"/>
    </source>
</evidence>
<comment type="caution">
    <text evidence="15">The sequence shown here is derived from an EMBL/GenBank/DDBJ whole genome shotgun (WGS) entry which is preliminary data.</text>
</comment>
<evidence type="ECO:0000256" key="1">
    <source>
        <dbReference type="ARBA" id="ARBA00005513"/>
    </source>
</evidence>
<proteinExistence type="inferred from homology"/>
<comment type="similarity">
    <text evidence="1 12">Belongs to the ATPase B chain family.</text>
</comment>
<feature type="coiled-coil region" evidence="13">
    <location>
        <begin position="47"/>
        <end position="147"/>
    </location>
</feature>
<sequence length="151" mass="17108">MEPRFGELFNYGILHLEWPSALFTLVVFLITMFFLNQLLFAPILRSLEARDAELDKNEEKVKSLAQKIEESERNYQEKLKIAQGRIQSSRQQALEEAMGKAKSIMVKAKEAAEKRLGEAEKEISAERDNALKQAAGLTQDLAKLINTRAIG</sequence>